<dbReference type="GeneID" id="107965339"/>
<sequence>MLAQSSWRNYKLFFIFITKKCDIKNVSEEYQKICDDITERAENLLENIQTTSKTMIDQLARDMESTKSKEQVMLQGLLHDIKKTLQKLLALDPMFGSHKRKSAMYLSNDVHQAFNDVEQNSIPQINRMIEIVDKLERDVLACIDRAKTLIFSCKKCKTTESLAKCIDENAKYATKILDKASQNAQNSLNEMESLKRETLDYHKATLQCISRRCRKNSEKFLTHLNNCVLSVRNGKKGGSR</sequence>
<dbReference type="OrthoDB" id="7601923at2759"/>
<reference evidence="2" key="1">
    <citation type="submission" date="2021-01" db="UniProtKB">
        <authorList>
            <consortium name="EnsemblMetazoa"/>
        </authorList>
    </citation>
    <scope>IDENTIFICATION</scope>
    <source>
        <strain evidence="2">DH4</strain>
    </source>
</reference>
<reference evidence="4" key="2">
    <citation type="submission" date="2025-04" db="UniProtKB">
        <authorList>
            <consortium name="RefSeq"/>
        </authorList>
    </citation>
    <scope>IDENTIFICATION</scope>
    <source>
        <strain evidence="4">DH4</strain>
        <tissue evidence="4">Whole body</tissue>
    </source>
</reference>
<dbReference type="KEGG" id="ame:107965339"/>
<dbReference type="AlphaFoldDB" id="A0A7M7IIF5"/>
<evidence type="ECO:0000313" key="2">
    <source>
        <dbReference type="EnsemblMetazoa" id="XP_016770968"/>
    </source>
</evidence>
<accession>A0A8B7KNY5</accession>
<dbReference type="Proteomes" id="UP000005203">
    <property type="component" value="Linkage group LG12"/>
</dbReference>
<keyword evidence="3" id="KW-1185">Reference proteome</keyword>
<evidence type="ECO:0000256" key="1">
    <source>
        <dbReference type="SAM" id="Coils"/>
    </source>
</evidence>
<evidence type="ECO:0000313" key="4">
    <source>
        <dbReference type="RefSeq" id="XP_016770968.1"/>
    </source>
</evidence>
<feature type="coiled-coil region" evidence="1">
    <location>
        <begin position="27"/>
        <end position="54"/>
    </location>
</feature>
<dbReference type="EnsemblMetazoa" id="XM_016915479">
    <property type="protein sequence ID" value="XP_016770968"/>
    <property type="gene ID" value="LOC107965339"/>
</dbReference>
<evidence type="ECO:0000313" key="3">
    <source>
        <dbReference type="Proteomes" id="UP000005203"/>
    </source>
</evidence>
<name>A0A7M7IIF5_APIME</name>
<accession>A0A7M7IIF5</accession>
<organism evidence="2">
    <name type="scientific">Apis mellifera</name>
    <name type="common">Honeybee</name>
    <dbReference type="NCBI Taxonomy" id="7460"/>
    <lineage>
        <taxon>Eukaryota</taxon>
        <taxon>Metazoa</taxon>
        <taxon>Ecdysozoa</taxon>
        <taxon>Arthropoda</taxon>
        <taxon>Hexapoda</taxon>
        <taxon>Insecta</taxon>
        <taxon>Pterygota</taxon>
        <taxon>Neoptera</taxon>
        <taxon>Endopterygota</taxon>
        <taxon>Hymenoptera</taxon>
        <taxon>Apocrita</taxon>
        <taxon>Aculeata</taxon>
        <taxon>Apoidea</taxon>
        <taxon>Anthophila</taxon>
        <taxon>Apidae</taxon>
        <taxon>Apis</taxon>
    </lineage>
</organism>
<dbReference type="RefSeq" id="XP_016770968.1">
    <property type="nucleotide sequence ID" value="XM_016915479.2"/>
</dbReference>
<gene>
    <name evidence="4" type="primary">LOC107965339</name>
</gene>
<proteinExistence type="predicted"/>
<protein>
    <submittedName>
        <fullName evidence="4">Uncharacterized protein LOC107965339</fullName>
    </submittedName>
</protein>
<keyword evidence="1" id="KW-0175">Coiled coil</keyword>